<feature type="compositionally biased region" description="Basic and acidic residues" evidence="1">
    <location>
        <begin position="52"/>
        <end position="61"/>
    </location>
</feature>
<feature type="compositionally biased region" description="Basic residues" evidence="1">
    <location>
        <begin position="63"/>
        <end position="72"/>
    </location>
</feature>
<sequence>RGSGGGDRGSGGGDRGSGGGDRGSGGGDRGSGGGDRGSGGGERARQRRGRRRPPEAPDPRASHQSRCRRAGGSRRLNAELAGGALEGGRGVCAPEQRAGGGGL</sequence>
<feature type="region of interest" description="Disordered" evidence="1">
    <location>
        <begin position="1"/>
        <end position="75"/>
    </location>
</feature>
<evidence type="ECO:0000256" key="1">
    <source>
        <dbReference type="SAM" id="MobiDB-lite"/>
    </source>
</evidence>
<dbReference type="AlphaFoldDB" id="A0A5C6XDM4"/>
<evidence type="ECO:0000313" key="3">
    <source>
        <dbReference type="Proteomes" id="UP000321046"/>
    </source>
</evidence>
<reference evidence="2 3" key="1">
    <citation type="submission" date="2019-08" db="EMBL/GenBank/DDBJ databases">
        <title>Bradymonadales sp. TMQ2.</title>
        <authorList>
            <person name="Liang Q."/>
        </authorList>
    </citation>
    <scope>NUCLEOTIDE SEQUENCE [LARGE SCALE GENOMIC DNA]</scope>
    <source>
        <strain evidence="2 3">TMQ2</strain>
    </source>
</reference>
<comment type="caution">
    <text evidence="2">The sequence shown here is derived from an EMBL/GenBank/DDBJ whole genome shotgun (WGS) entry which is preliminary data.</text>
</comment>
<feature type="compositionally biased region" description="Gly residues" evidence="1">
    <location>
        <begin position="1"/>
        <end position="41"/>
    </location>
</feature>
<name>A0A5C6XDM4_9DELT</name>
<protein>
    <submittedName>
        <fullName evidence="2">Ribonuclease G</fullName>
    </submittedName>
</protein>
<feature type="non-terminal residue" evidence="2">
    <location>
        <position position="1"/>
    </location>
</feature>
<evidence type="ECO:0000313" key="2">
    <source>
        <dbReference type="EMBL" id="TXD37394.1"/>
    </source>
</evidence>
<dbReference type="Proteomes" id="UP000321046">
    <property type="component" value="Unassembled WGS sequence"/>
</dbReference>
<organism evidence="2 3">
    <name type="scientific">Lujinxingia vulgaris</name>
    <dbReference type="NCBI Taxonomy" id="2600176"/>
    <lineage>
        <taxon>Bacteria</taxon>
        <taxon>Deltaproteobacteria</taxon>
        <taxon>Bradymonadales</taxon>
        <taxon>Lujinxingiaceae</taxon>
        <taxon>Lujinxingia</taxon>
    </lineage>
</organism>
<gene>
    <name evidence="2" type="ORF">FRC96_08235</name>
</gene>
<dbReference type="EMBL" id="VOSL01000040">
    <property type="protein sequence ID" value="TXD37394.1"/>
    <property type="molecule type" value="Genomic_DNA"/>
</dbReference>
<accession>A0A5C6XDM4</accession>
<proteinExistence type="predicted"/>